<sequence>MASASKKLFWLKLRTLIFGHPLETQSAESHKIGVFGGIPVFGSDVISSQGYAPDAILYVLILAGTAGYAASMKVTGAIVLLLASILMLYRRTIQKYAQGGGSYTVANAYLGEKAGLLAGASLSIDYILTVAVSVSSAVENLTGIFRWLEPTPHKVLADCIIIIFMTVVNLRGLKESAKLFAIPVYMYIISIFSLVGFGLIKYFIYGITPMPYSHAIIAANTQSLTLFLFLKAMAAGTTALTGTEAVSNGVTAFKAPAQKRAIHTLFILGSIVAVGLIGLVFLASKYHLVPSDDNTIINQLGLLIFGRTIMYYILMAGIGIILVIAANTPFVGLPILLSLMARDGYAPRYFKNLGDRLVYSAGIWTLSIIGIILIVIFDGDTHSMLPLYAIGVFISFSLTGFGLAKHCIETRPKGYYKDLIIFLFGGLISFLVFIIFLITKFMEGAWLVAIIIPLLMFFFHVVSKVYKREITLIKPTKEDIEAFNKEIARIANRRSNVELSEYRSKIVIPVFDLNRIVLKALQYGYELTPLISAVHIASDKERAEKLQRHWKQNNIQIDLDIVDSPYRATVHDLLGYLDTLEKDPNFTTVTLVIPEFVPPKIWQNFLHNQTGQLMKLLLLLHKNILVTSVPYHTPEEE</sequence>
<dbReference type="Proteomes" id="UP000036356">
    <property type="component" value="Unassembled WGS sequence"/>
</dbReference>
<evidence type="ECO:0000256" key="3">
    <source>
        <dbReference type="ARBA" id="ARBA00022989"/>
    </source>
</evidence>
<evidence type="ECO:0000256" key="1">
    <source>
        <dbReference type="ARBA" id="ARBA00004141"/>
    </source>
</evidence>
<dbReference type="Gene3D" id="1.20.1740.10">
    <property type="entry name" value="Amino acid/polyamine transporter I"/>
    <property type="match status" value="1"/>
</dbReference>
<evidence type="ECO:0008006" key="8">
    <source>
        <dbReference type="Google" id="ProtNLM"/>
    </source>
</evidence>
<dbReference type="AlphaFoldDB" id="A0A0J1FV73"/>
<dbReference type="PANTHER" id="PTHR47704">
    <property type="entry name" value="POTASSIUM TRANSPORTER KIMA"/>
    <property type="match status" value="1"/>
</dbReference>
<keyword evidence="3 5" id="KW-1133">Transmembrane helix</keyword>
<evidence type="ECO:0000256" key="4">
    <source>
        <dbReference type="ARBA" id="ARBA00023136"/>
    </source>
</evidence>
<dbReference type="RefSeq" id="WP_047809397.1">
    <property type="nucleotide sequence ID" value="NZ_LDZY01000004.1"/>
</dbReference>
<evidence type="ECO:0000313" key="6">
    <source>
        <dbReference type="EMBL" id="KLU66883.1"/>
    </source>
</evidence>
<feature type="transmembrane region" description="Helical" evidence="5">
    <location>
        <begin position="184"/>
        <end position="205"/>
    </location>
</feature>
<feature type="transmembrane region" description="Helical" evidence="5">
    <location>
        <begin position="357"/>
        <end position="377"/>
    </location>
</feature>
<protein>
    <recommendedName>
        <fullName evidence="8">Low-affinity putrescine importer PlaP</fullName>
    </recommendedName>
</protein>
<feature type="transmembrane region" description="Helical" evidence="5">
    <location>
        <begin position="415"/>
        <end position="438"/>
    </location>
</feature>
<comment type="caution">
    <text evidence="6">The sequence shown here is derived from an EMBL/GenBank/DDBJ whole genome shotgun (WGS) entry which is preliminary data.</text>
</comment>
<proteinExistence type="predicted"/>
<gene>
    <name evidence="6" type="ORF">DEAC_c15510</name>
</gene>
<feature type="transmembrane region" description="Helical" evidence="5">
    <location>
        <begin position="383"/>
        <end position="403"/>
    </location>
</feature>
<dbReference type="GO" id="GO:0022857">
    <property type="term" value="F:transmembrane transporter activity"/>
    <property type="evidence" value="ECO:0007669"/>
    <property type="project" value="InterPro"/>
</dbReference>
<accession>A0A0J1FV73</accession>
<dbReference type="GO" id="GO:0016020">
    <property type="term" value="C:membrane"/>
    <property type="evidence" value="ECO:0007669"/>
    <property type="project" value="UniProtKB-SubCell"/>
</dbReference>
<keyword evidence="7" id="KW-1185">Reference proteome</keyword>
<evidence type="ECO:0000256" key="2">
    <source>
        <dbReference type="ARBA" id="ARBA00022692"/>
    </source>
</evidence>
<comment type="subcellular location">
    <subcellularLocation>
        <location evidence="1">Membrane</location>
        <topology evidence="1">Multi-pass membrane protein</topology>
    </subcellularLocation>
</comment>
<dbReference type="InterPro" id="IPR002293">
    <property type="entry name" value="AA/rel_permease1"/>
</dbReference>
<dbReference type="PATRIC" id="fig|476652.3.peg.1600"/>
<dbReference type="Pfam" id="PF13520">
    <property type="entry name" value="AA_permease_2"/>
    <property type="match status" value="1"/>
</dbReference>
<evidence type="ECO:0000313" key="7">
    <source>
        <dbReference type="Proteomes" id="UP000036356"/>
    </source>
</evidence>
<feature type="transmembrane region" description="Helical" evidence="5">
    <location>
        <begin position="309"/>
        <end position="337"/>
    </location>
</feature>
<dbReference type="PANTHER" id="PTHR47704:SF1">
    <property type="entry name" value="POTASSIUM TRANSPORTER KIMA"/>
    <property type="match status" value="1"/>
</dbReference>
<name>A0A0J1FV73_9FIRM</name>
<keyword evidence="4 5" id="KW-0472">Membrane</keyword>
<evidence type="ECO:0000256" key="5">
    <source>
        <dbReference type="SAM" id="Phobius"/>
    </source>
</evidence>
<dbReference type="EMBL" id="LDZY01000004">
    <property type="protein sequence ID" value="KLU66883.1"/>
    <property type="molecule type" value="Genomic_DNA"/>
</dbReference>
<feature type="transmembrane region" description="Helical" evidence="5">
    <location>
        <begin position="265"/>
        <end position="289"/>
    </location>
</feature>
<dbReference type="InterPro" id="IPR053153">
    <property type="entry name" value="APC_K+_Transporter"/>
</dbReference>
<feature type="transmembrane region" description="Helical" evidence="5">
    <location>
        <begin position="444"/>
        <end position="462"/>
    </location>
</feature>
<dbReference type="STRING" id="476652.DEAC_c15510"/>
<organism evidence="6 7">
    <name type="scientific">Desulfosporosinus acididurans</name>
    <dbReference type="NCBI Taxonomy" id="476652"/>
    <lineage>
        <taxon>Bacteria</taxon>
        <taxon>Bacillati</taxon>
        <taxon>Bacillota</taxon>
        <taxon>Clostridia</taxon>
        <taxon>Eubacteriales</taxon>
        <taxon>Desulfitobacteriaceae</taxon>
        <taxon>Desulfosporosinus</taxon>
    </lineage>
</organism>
<feature type="transmembrane region" description="Helical" evidence="5">
    <location>
        <begin position="56"/>
        <end position="89"/>
    </location>
</feature>
<keyword evidence="2 5" id="KW-0812">Transmembrane</keyword>
<reference evidence="6 7" key="1">
    <citation type="submission" date="2015-06" db="EMBL/GenBank/DDBJ databases">
        <title>Draft genome of the moderately acidophilic sulfate reducer Candidatus Desulfosporosinus acididurans strain M1.</title>
        <authorList>
            <person name="Poehlein A."/>
            <person name="Petzsch P."/>
            <person name="Johnson B.D."/>
            <person name="Schloemann M."/>
            <person name="Daniel R."/>
            <person name="Muehling M."/>
        </authorList>
    </citation>
    <scope>NUCLEOTIDE SEQUENCE [LARGE SCALE GENOMIC DNA]</scope>
    <source>
        <strain evidence="6 7">M1</strain>
    </source>
</reference>